<dbReference type="OrthoDB" id="9788336at2"/>
<evidence type="ECO:0000313" key="10">
    <source>
        <dbReference type="EMBL" id="KXB42440.1"/>
    </source>
</evidence>
<name>A0A133YGY0_9FIRM</name>
<evidence type="ECO:0000256" key="4">
    <source>
        <dbReference type="ARBA" id="ARBA00022980"/>
    </source>
</evidence>
<dbReference type="Gene3D" id="3.40.5.10">
    <property type="entry name" value="Ribosomal protein L9, N-terminal domain"/>
    <property type="match status" value="1"/>
</dbReference>
<dbReference type="STRING" id="1497955.HMPREF1872_00111"/>
<dbReference type="GO" id="GO:0006412">
    <property type="term" value="P:translation"/>
    <property type="evidence" value="ECO:0007669"/>
    <property type="project" value="UniProtKB-UniRule"/>
</dbReference>
<feature type="domain" description="Large ribosomal subunit protein bL9 C-terminal" evidence="9">
    <location>
        <begin position="63"/>
        <end position="146"/>
    </location>
</feature>
<evidence type="ECO:0000259" key="9">
    <source>
        <dbReference type="Pfam" id="PF03948"/>
    </source>
</evidence>
<protein>
    <recommendedName>
        <fullName evidence="6 7">Large ribosomal subunit protein bL9</fullName>
    </recommendedName>
</protein>
<sequence>MKVILLADIKNVGKKDQLLDVSEGYANNFLLKKGLALLANDKNLNLLKQKKGAEAAKEARDKQAAQDLAKEIKGKTFTLKMKAGEGGKLYGALTAADVAACLDKADYKVDKRNIVLSGNIKSVGQMTCKLKLYHEVSADITINIEAL</sequence>
<evidence type="ECO:0000256" key="3">
    <source>
        <dbReference type="ARBA" id="ARBA00022884"/>
    </source>
</evidence>
<dbReference type="GO" id="GO:0003735">
    <property type="term" value="F:structural constituent of ribosome"/>
    <property type="evidence" value="ECO:0007669"/>
    <property type="project" value="InterPro"/>
</dbReference>
<dbReference type="Gene3D" id="3.10.430.100">
    <property type="entry name" value="Ribosomal protein L9, C-terminal domain"/>
    <property type="match status" value="1"/>
</dbReference>
<dbReference type="Proteomes" id="UP000070080">
    <property type="component" value="Unassembled WGS sequence"/>
</dbReference>
<dbReference type="AlphaFoldDB" id="A0A133YGY0"/>
<dbReference type="GO" id="GO:0005840">
    <property type="term" value="C:ribosome"/>
    <property type="evidence" value="ECO:0007669"/>
    <property type="project" value="UniProtKB-KW"/>
</dbReference>
<dbReference type="HAMAP" id="MF_00503">
    <property type="entry name" value="Ribosomal_bL9"/>
    <property type="match status" value="1"/>
</dbReference>
<reference evidence="11" key="1">
    <citation type="submission" date="2016-01" db="EMBL/GenBank/DDBJ databases">
        <authorList>
            <person name="Mitreva M."/>
            <person name="Pepin K.H."/>
            <person name="Mihindukulasuriya K.A."/>
            <person name="Fulton R."/>
            <person name="Fronick C."/>
            <person name="O'Laughlin M."/>
            <person name="Miner T."/>
            <person name="Herter B."/>
            <person name="Rosa B.A."/>
            <person name="Cordes M."/>
            <person name="Tomlinson C."/>
            <person name="Wollam A."/>
            <person name="Palsikar V.B."/>
            <person name="Mardis E.R."/>
            <person name="Wilson R.K."/>
        </authorList>
    </citation>
    <scope>NUCLEOTIDE SEQUENCE [LARGE SCALE GENOMIC DNA]</scope>
    <source>
        <strain evidence="11">KA00274</strain>
    </source>
</reference>
<dbReference type="InterPro" id="IPR020069">
    <property type="entry name" value="Ribosomal_bL9_C"/>
</dbReference>
<dbReference type="RefSeq" id="WP_066712378.1">
    <property type="nucleotide sequence ID" value="NZ_CP118869.1"/>
</dbReference>
<dbReference type="InterPro" id="IPR009027">
    <property type="entry name" value="Ribosomal_bL9/RNase_H1_N"/>
</dbReference>
<dbReference type="InterPro" id="IPR036791">
    <property type="entry name" value="Ribosomal_bL9_C_sf"/>
</dbReference>
<dbReference type="InterPro" id="IPR020594">
    <property type="entry name" value="Ribosomal_bL9_bac/chp"/>
</dbReference>
<gene>
    <name evidence="7" type="primary">rplI</name>
    <name evidence="10" type="ORF">HMPREF1872_00111</name>
</gene>
<evidence type="ECO:0000259" key="8">
    <source>
        <dbReference type="Pfam" id="PF01281"/>
    </source>
</evidence>
<dbReference type="InterPro" id="IPR036935">
    <property type="entry name" value="Ribosomal_bL9_N_sf"/>
</dbReference>
<evidence type="ECO:0000256" key="2">
    <source>
        <dbReference type="ARBA" id="ARBA00022730"/>
    </source>
</evidence>
<dbReference type="PANTHER" id="PTHR21368">
    <property type="entry name" value="50S RIBOSOMAL PROTEIN L9"/>
    <property type="match status" value="1"/>
</dbReference>
<accession>A0A133YGY0</accession>
<dbReference type="SUPFAM" id="SSF55653">
    <property type="entry name" value="Ribosomal protein L9 C-domain"/>
    <property type="match status" value="1"/>
</dbReference>
<comment type="function">
    <text evidence="7">Binds to the 23S rRNA.</text>
</comment>
<evidence type="ECO:0000313" key="11">
    <source>
        <dbReference type="Proteomes" id="UP000070080"/>
    </source>
</evidence>
<dbReference type="Pfam" id="PF03948">
    <property type="entry name" value="Ribosomal_L9_C"/>
    <property type="match status" value="1"/>
</dbReference>
<keyword evidence="4 7" id="KW-0689">Ribosomal protein</keyword>
<comment type="similarity">
    <text evidence="1 7">Belongs to the bacterial ribosomal protein bL9 family.</text>
</comment>
<proteinExistence type="inferred from homology"/>
<evidence type="ECO:0000256" key="7">
    <source>
        <dbReference type="HAMAP-Rule" id="MF_00503"/>
    </source>
</evidence>
<keyword evidence="5 7" id="KW-0687">Ribonucleoprotein</keyword>
<dbReference type="GO" id="GO:0019843">
    <property type="term" value="F:rRNA binding"/>
    <property type="evidence" value="ECO:0007669"/>
    <property type="project" value="UniProtKB-UniRule"/>
</dbReference>
<dbReference type="Pfam" id="PF01281">
    <property type="entry name" value="Ribosomal_L9_N"/>
    <property type="match status" value="1"/>
</dbReference>
<comment type="caution">
    <text evidence="10">The sequence shown here is derived from an EMBL/GenBank/DDBJ whole genome shotgun (WGS) entry which is preliminary data.</text>
</comment>
<keyword evidence="3 7" id="KW-0694">RNA-binding</keyword>
<keyword evidence="11" id="KW-1185">Reference proteome</keyword>
<dbReference type="GO" id="GO:1990904">
    <property type="term" value="C:ribonucleoprotein complex"/>
    <property type="evidence" value="ECO:0007669"/>
    <property type="project" value="UniProtKB-KW"/>
</dbReference>
<evidence type="ECO:0000256" key="5">
    <source>
        <dbReference type="ARBA" id="ARBA00023274"/>
    </source>
</evidence>
<keyword evidence="2 7" id="KW-0699">rRNA-binding</keyword>
<evidence type="ECO:0000256" key="6">
    <source>
        <dbReference type="ARBA" id="ARBA00035292"/>
    </source>
</evidence>
<dbReference type="EMBL" id="LSCV01000002">
    <property type="protein sequence ID" value="KXB42440.1"/>
    <property type="molecule type" value="Genomic_DNA"/>
</dbReference>
<evidence type="ECO:0000256" key="1">
    <source>
        <dbReference type="ARBA" id="ARBA00010605"/>
    </source>
</evidence>
<dbReference type="InterPro" id="IPR000244">
    <property type="entry name" value="Ribosomal_bL9"/>
</dbReference>
<organism evidence="10 11">
    <name type="scientific">Amygdalobacter nucleatus</name>
    <dbReference type="NCBI Taxonomy" id="3029274"/>
    <lineage>
        <taxon>Bacteria</taxon>
        <taxon>Bacillati</taxon>
        <taxon>Bacillota</taxon>
        <taxon>Clostridia</taxon>
        <taxon>Eubacteriales</taxon>
        <taxon>Oscillospiraceae</taxon>
        <taxon>Amygdalobacter</taxon>
    </lineage>
</organism>
<feature type="domain" description="Ribosomal protein L9" evidence="8">
    <location>
        <begin position="1"/>
        <end position="46"/>
    </location>
</feature>
<dbReference type="NCBIfam" id="TIGR00158">
    <property type="entry name" value="L9"/>
    <property type="match status" value="1"/>
</dbReference>
<dbReference type="InterPro" id="IPR020070">
    <property type="entry name" value="Ribosomal_bL9_N"/>
</dbReference>
<dbReference type="SUPFAM" id="SSF55658">
    <property type="entry name" value="L9 N-domain-like"/>
    <property type="match status" value="1"/>
</dbReference>